<keyword evidence="3" id="KW-1185">Reference proteome</keyword>
<dbReference type="AlphaFoldDB" id="A0A1Y2H411"/>
<dbReference type="EMBL" id="MCFL01000249">
    <property type="protein sequence ID" value="ORZ29286.1"/>
    <property type="molecule type" value="Genomic_DNA"/>
</dbReference>
<dbReference type="Proteomes" id="UP000193411">
    <property type="component" value="Unassembled WGS sequence"/>
</dbReference>
<gene>
    <name evidence="2" type="ORF">BCR44DRAFT_1452786</name>
</gene>
<evidence type="ECO:0000256" key="1">
    <source>
        <dbReference type="SAM" id="MobiDB-lite"/>
    </source>
</evidence>
<reference evidence="2 3" key="1">
    <citation type="submission" date="2016-07" db="EMBL/GenBank/DDBJ databases">
        <title>Pervasive Adenine N6-methylation of Active Genes in Fungi.</title>
        <authorList>
            <consortium name="DOE Joint Genome Institute"/>
            <person name="Mondo S.J."/>
            <person name="Dannebaum R.O."/>
            <person name="Kuo R.C."/>
            <person name="Labutti K."/>
            <person name="Haridas S."/>
            <person name="Kuo A."/>
            <person name="Salamov A."/>
            <person name="Ahrendt S.R."/>
            <person name="Lipzen A."/>
            <person name="Sullivan W."/>
            <person name="Andreopoulos W.B."/>
            <person name="Clum A."/>
            <person name="Lindquist E."/>
            <person name="Daum C."/>
            <person name="Ramamoorthy G.K."/>
            <person name="Gryganskyi A."/>
            <person name="Culley D."/>
            <person name="Magnuson J.K."/>
            <person name="James T.Y."/>
            <person name="O'Malley M.A."/>
            <person name="Stajich J.E."/>
            <person name="Spatafora J.W."/>
            <person name="Visel A."/>
            <person name="Grigoriev I.V."/>
        </authorList>
    </citation>
    <scope>NUCLEOTIDE SEQUENCE [LARGE SCALE GENOMIC DNA]</scope>
    <source>
        <strain evidence="2 3">PL171</strain>
    </source>
</reference>
<comment type="caution">
    <text evidence="2">The sequence shown here is derived from an EMBL/GenBank/DDBJ whole genome shotgun (WGS) entry which is preliminary data.</text>
</comment>
<accession>A0A1Y2H411</accession>
<organism evidence="2 3">
    <name type="scientific">Catenaria anguillulae PL171</name>
    <dbReference type="NCBI Taxonomy" id="765915"/>
    <lineage>
        <taxon>Eukaryota</taxon>
        <taxon>Fungi</taxon>
        <taxon>Fungi incertae sedis</taxon>
        <taxon>Blastocladiomycota</taxon>
        <taxon>Blastocladiomycetes</taxon>
        <taxon>Blastocladiales</taxon>
        <taxon>Catenariaceae</taxon>
        <taxon>Catenaria</taxon>
    </lineage>
</organism>
<evidence type="ECO:0000313" key="2">
    <source>
        <dbReference type="EMBL" id="ORZ29286.1"/>
    </source>
</evidence>
<evidence type="ECO:0000313" key="3">
    <source>
        <dbReference type="Proteomes" id="UP000193411"/>
    </source>
</evidence>
<sequence length="317" mass="35597">MTRLFGSVDRQGTQHGEKKHAVTTKPSANHTNYDRKTVTLQAANRIALLDAIQDALETVYWYWPEAVGDNMKANLAPVDQLRKPRSLTPTAPEYHFASYLGSFSFSELPNTAARQSPIHPYFARAVASGLSGGVSLGHSPATWPKPDNDKIDVYQAIKLQFWSPFTHSQVSQLLRARLSNHRSGAWCDGVVYLKDGGKSLGLGRLRHMVVYESFGSVVESVLLEPLKVLHKVDEQYGSKLMILEEPNTRDAQLVPAESLLFGFHLCPVFSSRIRGRHSDARSFDGSRAIYKQWCVNHYAEEHTAHFFGDVKNRDLFE</sequence>
<proteinExistence type="predicted"/>
<name>A0A1Y2H411_9FUNG</name>
<protein>
    <submittedName>
        <fullName evidence="2">Uncharacterized protein</fullName>
    </submittedName>
</protein>
<feature type="region of interest" description="Disordered" evidence="1">
    <location>
        <begin position="1"/>
        <end position="31"/>
    </location>
</feature>